<proteinExistence type="predicted"/>
<comment type="caution">
    <text evidence="2">The sequence shown here is derived from an EMBL/GenBank/DDBJ whole genome shotgun (WGS) entry which is preliminary data.</text>
</comment>
<dbReference type="Proteomes" id="UP000807309">
    <property type="component" value="Unassembled WGS sequence"/>
</dbReference>
<evidence type="ECO:0000313" key="3">
    <source>
        <dbReference type="Proteomes" id="UP000807309"/>
    </source>
</evidence>
<organism evidence="2 3">
    <name type="scientific">Nocardia abscessus</name>
    <dbReference type="NCBI Taxonomy" id="120957"/>
    <lineage>
        <taxon>Bacteria</taxon>
        <taxon>Bacillati</taxon>
        <taxon>Actinomycetota</taxon>
        <taxon>Actinomycetes</taxon>
        <taxon>Mycobacteriales</taxon>
        <taxon>Nocardiaceae</taxon>
        <taxon>Nocardia</taxon>
    </lineage>
</organism>
<keyword evidence="3" id="KW-1185">Reference proteome</keyword>
<sequence length="241" mass="25248">MTESAADVTVADTVRWLHDEGLVRLAGVADGISETIVAYTIDVATGTVSAHPATGGGVGADVVSLAADDLPYPVGTARRLVIVGVTTTDTVLVIDLAATLTIAINADRPAQTARSWVLQLLLNPEVTITTNSADVAIGTSARLRQSFIPGGGATLINVDDTRPPVTAVTLNATTEGPDHLDVAPDGTGEMYLGARFWQLRQVMRIEDAAWSVLAARLESAADEHDHPFNSPPGDQFSESNR</sequence>
<name>A0ABS0C182_9NOCA</name>
<protein>
    <submittedName>
        <fullName evidence="2">Uncharacterized protein</fullName>
    </submittedName>
</protein>
<dbReference type="RefSeq" id="WP_195031513.1">
    <property type="nucleotide sequence ID" value="NZ_JADLRE010000002.1"/>
</dbReference>
<accession>A0ABS0C182</accession>
<feature type="region of interest" description="Disordered" evidence="1">
    <location>
        <begin position="222"/>
        <end position="241"/>
    </location>
</feature>
<reference evidence="2 3" key="1">
    <citation type="submission" date="2020-10" db="EMBL/GenBank/DDBJ databases">
        <title>Identification of Nocardia species via Next-generation sequencing and recognition of intraspecies genetic diversity.</title>
        <authorList>
            <person name="Li P."/>
            <person name="Li P."/>
            <person name="Lu B."/>
        </authorList>
    </citation>
    <scope>NUCLEOTIDE SEQUENCE [LARGE SCALE GENOMIC DNA]</scope>
    <source>
        <strain evidence="2 3">N-11</strain>
    </source>
</reference>
<evidence type="ECO:0000313" key="2">
    <source>
        <dbReference type="EMBL" id="MBF6224134.1"/>
    </source>
</evidence>
<dbReference type="EMBL" id="JADLRE010000002">
    <property type="protein sequence ID" value="MBF6224134.1"/>
    <property type="molecule type" value="Genomic_DNA"/>
</dbReference>
<evidence type="ECO:0000256" key="1">
    <source>
        <dbReference type="SAM" id="MobiDB-lite"/>
    </source>
</evidence>
<gene>
    <name evidence="2" type="ORF">IU470_03220</name>
</gene>